<accession>A0AA39YGM7</accession>
<comment type="caution">
    <text evidence="2">The sequence shown here is derived from an EMBL/GenBank/DDBJ whole genome shotgun (WGS) entry which is preliminary data.</text>
</comment>
<keyword evidence="1" id="KW-1133">Transmembrane helix</keyword>
<evidence type="ECO:0000256" key="1">
    <source>
        <dbReference type="SAM" id="Phobius"/>
    </source>
</evidence>
<feature type="transmembrane region" description="Helical" evidence="1">
    <location>
        <begin position="41"/>
        <end position="63"/>
    </location>
</feature>
<protein>
    <submittedName>
        <fullName evidence="2">Uncharacterized protein</fullName>
    </submittedName>
</protein>
<keyword evidence="1" id="KW-0472">Membrane</keyword>
<proteinExistence type="predicted"/>
<dbReference type="Proteomes" id="UP001174936">
    <property type="component" value="Unassembled WGS sequence"/>
</dbReference>
<keyword evidence="3" id="KW-1185">Reference proteome</keyword>
<feature type="transmembrane region" description="Helical" evidence="1">
    <location>
        <begin position="12"/>
        <end position="29"/>
    </location>
</feature>
<reference evidence="2" key="1">
    <citation type="submission" date="2023-06" db="EMBL/GenBank/DDBJ databases">
        <title>Genome-scale phylogeny and comparative genomics of the fungal order Sordariales.</title>
        <authorList>
            <consortium name="Lawrence Berkeley National Laboratory"/>
            <person name="Hensen N."/>
            <person name="Bonometti L."/>
            <person name="Westerberg I."/>
            <person name="Brannstrom I.O."/>
            <person name="Guillou S."/>
            <person name="Cros-Aarteil S."/>
            <person name="Calhoun S."/>
            <person name="Haridas S."/>
            <person name="Kuo A."/>
            <person name="Mondo S."/>
            <person name="Pangilinan J."/>
            <person name="Riley R."/>
            <person name="Labutti K."/>
            <person name="Andreopoulos B."/>
            <person name="Lipzen A."/>
            <person name="Chen C."/>
            <person name="Yanf M."/>
            <person name="Daum C."/>
            <person name="Ng V."/>
            <person name="Clum A."/>
            <person name="Steindorff A."/>
            <person name="Ohm R."/>
            <person name="Martin F."/>
            <person name="Silar P."/>
            <person name="Natvig D."/>
            <person name="Lalanne C."/>
            <person name="Gautier V."/>
            <person name="Ament-Velasquez S.L."/>
            <person name="Kruys A."/>
            <person name="Hutchinson M.I."/>
            <person name="Powell A.J."/>
            <person name="Barry K."/>
            <person name="Miller A.N."/>
            <person name="Grigoriev I.V."/>
            <person name="Debuchy R."/>
            <person name="Gladieux P."/>
            <person name="Thoren M.H."/>
            <person name="Johannesson H."/>
        </authorList>
    </citation>
    <scope>NUCLEOTIDE SEQUENCE</scope>
    <source>
        <strain evidence="2">SMH2532-1</strain>
    </source>
</reference>
<dbReference type="AlphaFoldDB" id="A0AA39YGM7"/>
<evidence type="ECO:0000313" key="2">
    <source>
        <dbReference type="EMBL" id="KAK0651550.1"/>
    </source>
</evidence>
<sequence>MSPSCTVAGKPEFYGVGIRVSFYLLWFGITLSRWICDPTLFLLLLGTHFVFACGVFVSLLVSLTTSTELSAAEVYLLLLLVSALALYVRLPYYLWRVVTAFRPDLDCGFYHHHIGLRDRADMPGPYTFGVAETVLMVCLIGTHLWFWSAGVDSNALYAAGRDSGGLPCELEKQAGFVFKSADLGSPGFRAFNAIIIFAIAGGTLVTALADAGWIASEGESRSRRRRRRRRERRKMRDARVGLLRKLQTTSDITVTPTIVSAIELTIVWNDIPDSNGANTAAQLIPLLIGIVLLLLVVIQLGLIIGGMVPESGGNHEEEEDNGEYCHPFSHHTIMYIYLRRRRLTLK</sequence>
<feature type="transmembrane region" description="Helical" evidence="1">
    <location>
        <begin position="75"/>
        <end position="95"/>
    </location>
</feature>
<feature type="transmembrane region" description="Helical" evidence="1">
    <location>
        <begin position="190"/>
        <end position="216"/>
    </location>
</feature>
<gene>
    <name evidence="2" type="ORF">B0T16DRAFT_503793</name>
</gene>
<evidence type="ECO:0000313" key="3">
    <source>
        <dbReference type="Proteomes" id="UP001174936"/>
    </source>
</evidence>
<dbReference type="EMBL" id="JAULSV010000002">
    <property type="protein sequence ID" value="KAK0651550.1"/>
    <property type="molecule type" value="Genomic_DNA"/>
</dbReference>
<feature type="transmembrane region" description="Helical" evidence="1">
    <location>
        <begin position="283"/>
        <end position="308"/>
    </location>
</feature>
<feature type="transmembrane region" description="Helical" evidence="1">
    <location>
        <begin position="126"/>
        <end position="147"/>
    </location>
</feature>
<keyword evidence="1" id="KW-0812">Transmembrane</keyword>
<name>A0AA39YGM7_9PEZI</name>
<organism evidence="2 3">
    <name type="scientific">Cercophora newfieldiana</name>
    <dbReference type="NCBI Taxonomy" id="92897"/>
    <lineage>
        <taxon>Eukaryota</taxon>
        <taxon>Fungi</taxon>
        <taxon>Dikarya</taxon>
        <taxon>Ascomycota</taxon>
        <taxon>Pezizomycotina</taxon>
        <taxon>Sordariomycetes</taxon>
        <taxon>Sordariomycetidae</taxon>
        <taxon>Sordariales</taxon>
        <taxon>Lasiosphaeriaceae</taxon>
        <taxon>Cercophora</taxon>
    </lineage>
</organism>